<dbReference type="Proteomes" id="UP000596661">
    <property type="component" value="Chromosome 2"/>
</dbReference>
<evidence type="ECO:0000256" key="1">
    <source>
        <dbReference type="SAM" id="MobiDB-lite"/>
    </source>
</evidence>
<evidence type="ECO:0000313" key="2">
    <source>
        <dbReference type="EnsemblPlants" id="cds.evm.model.02.101"/>
    </source>
</evidence>
<dbReference type="EnsemblPlants" id="evm.model.02.101">
    <property type="protein sequence ID" value="cds.evm.model.02.101"/>
    <property type="gene ID" value="evm.TU.02.101"/>
</dbReference>
<dbReference type="AlphaFoldDB" id="A0A803NRU9"/>
<reference evidence="2" key="2">
    <citation type="submission" date="2021-03" db="UniProtKB">
        <authorList>
            <consortium name="EnsemblPlants"/>
        </authorList>
    </citation>
    <scope>IDENTIFICATION</scope>
</reference>
<feature type="compositionally biased region" description="Polar residues" evidence="1">
    <location>
        <begin position="1"/>
        <end position="10"/>
    </location>
</feature>
<reference evidence="2" key="1">
    <citation type="submission" date="2018-11" db="EMBL/GenBank/DDBJ databases">
        <authorList>
            <person name="Grassa J C."/>
        </authorList>
    </citation>
    <scope>NUCLEOTIDE SEQUENCE [LARGE SCALE GENOMIC DNA]</scope>
</reference>
<feature type="region of interest" description="Disordered" evidence="1">
    <location>
        <begin position="1"/>
        <end position="44"/>
    </location>
</feature>
<name>A0A803NRU9_CANSA</name>
<sequence>MISPSTNARKSLTMPPCFSDRGHSSSLEKNHSPKRFTGPSFAHPTVDSQVQPYDSYFSLSGNHPKLKIFSWK</sequence>
<organism evidence="2 3">
    <name type="scientific">Cannabis sativa</name>
    <name type="common">Hemp</name>
    <name type="synonym">Marijuana</name>
    <dbReference type="NCBI Taxonomy" id="3483"/>
    <lineage>
        <taxon>Eukaryota</taxon>
        <taxon>Viridiplantae</taxon>
        <taxon>Streptophyta</taxon>
        <taxon>Embryophyta</taxon>
        <taxon>Tracheophyta</taxon>
        <taxon>Spermatophyta</taxon>
        <taxon>Magnoliopsida</taxon>
        <taxon>eudicotyledons</taxon>
        <taxon>Gunneridae</taxon>
        <taxon>Pentapetalae</taxon>
        <taxon>rosids</taxon>
        <taxon>fabids</taxon>
        <taxon>Rosales</taxon>
        <taxon>Cannabaceae</taxon>
        <taxon>Cannabis</taxon>
    </lineage>
</organism>
<dbReference type="EMBL" id="UZAU01000086">
    <property type="status" value="NOT_ANNOTATED_CDS"/>
    <property type="molecule type" value="Genomic_DNA"/>
</dbReference>
<dbReference type="Gramene" id="evm.model.02.101">
    <property type="protein sequence ID" value="cds.evm.model.02.101"/>
    <property type="gene ID" value="evm.TU.02.101"/>
</dbReference>
<proteinExistence type="predicted"/>
<keyword evidence="3" id="KW-1185">Reference proteome</keyword>
<evidence type="ECO:0000313" key="3">
    <source>
        <dbReference type="Proteomes" id="UP000596661"/>
    </source>
</evidence>
<feature type="compositionally biased region" description="Basic and acidic residues" evidence="1">
    <location>
        <begin position="20"/>
        <end position="31"/>
    </location>
</feature>
<protein>
    <submittedName>
        <fullName evidence="2">Uncharacterized protein</fullName>
    </submittedName>
</protein>
<accession>A0A803NRU9</accession>